<dbReference type="PROSITE" id="PS51257">
    <property type="entry name" value="PROKAR_LIPOPROTEIN"/>
    <property type="match status" value="1"/>
</dbReference>
<reference evidence="1 2" key="1">
    <citation type="journal article" date="2016" name="J. Clin. Microbiol.">
        <title>Detection and Whole-Genome Sequencing of Carbapenemase-Producing Aeromonas hydrophila Isolates from Routine Perirectal Surveillance Culture.</title>
        <authorList>
            <person name="Hughes H.Y."/>
            <person name="Conlan S.P."/>
            <person name="Lau A.F."/>
            <person name="Dekker J.P."/>
            <person name="Michelin A.V."/>
            <person name="Youn J.H."/>
            <person name="Henderson D.K."/>
            <person name="Frank K.M."/>
            <person name="Segre J.A."/>
            <person name="Palmore T.N."/>
        </authorList>
    </citation>
    <scope>NUCLEOTIDE SEQUENCE [LARGE SCALE GENOMIC DNA]</scope>
    <source>
        <strain evidence="1 2">AVNIH1</strain>
    </source>
</reference>
<dbReference type="EMBL" id="CP014774">
    <property type="protein sequence ID" value="ANB53524.1"/>
    <property type="molecule type" value="Genomic_DNA"/>
</dbReference>
<accession>A0AAC9FM96</accession>
<name>A0AAC9FM96_AERVE</name>
<evidence type="ECO:0000313" key="2">
    <source>
        <dbReference type="Proteomes" id="UP000076809"/>
    </source>
</evidence>
<protein>
    <submittedName>
        <fullName evidence="1">Uncharacterized protein</fullName>
    </submittedName>
</protein>
<dbReference type="AlphaFoldDB" id="A0AAC9FM96"/>
<sequence length="325" mass="35538">MKMHNKALLAIACAAALSACDSEKAANSIAKRDPLIMQEAGLYQAQLLSGTSEKSPLRMLSGLDGVALIYPKSNIEQRWGVWVDNNDKGVITASQWVGKAAQQLPKDKDFYPVVLTRNSERFQESGGLPAGDNSINDHNLISFKDQSVRDSQDKEVKRWVFDFRRTGIEFGTTKSPLYPQWEGMVALNPIAGGTKSIEPALWVSKDDQGFSYAMTGNLETAIAADGKLSVRIEMPAAGCTLIGEGDKPTKGLNKLTFNLKSPDKGICVFDEAKVQNMLEMRWTMALAKAGTVTAYTTAFSVEGRDQLVIGFPEMDGFMLVAEKKK</sequence>
<evidence type="ECO:0000313" key="1">
    <source>
        <dbReference type="EMBL" id="ANB53524.1"/>
    </source>
</evidence>
<proteinExistence type="predicted"/>
<dbReference type="Proteomes" id="UP000076809">
    <property type="component" value="Chromosome"/>
</dbReference>
<organism evidence="1 2">
    <name type="scientific">Aeromonas veronii</name>
    <dbReference type="NCBI Taxonomy" id="654"/>
    <lineage>
        <taxon>Bacteria</taxon>
        <taxon>Pseudomonadati</taxon>
        <taxon>Pseudomonadota</taxon>
        <taxon>Gammaproteobacteria</taxon>
        <taxon>Aeromonadales</taxon>
        <taxon>Aeromonadaceae</taxon>
        <taxon>Aeromonas</taxon>
    </lineage>
</organism>
<dbReference type="RefSeq" id="WP_064339124.1">
    <property type="nucleotide sequence ID" value="NZ_AP022281.1"/>
</dbReference>
<gene>
    <name evidence="1" type="ORF">WM43_13090</name>
</gene>